<organism evidence="6 7">
    <name type="scientific">Staphylococcus muscae</name>
    <dbReference type="NCBI Taxonomy" id="1294"/>
    <lineage>
        <taxon>Bacteria</taxon>
        <taxon>Bacillati</taxon>
        <taxon>Bacillota</taxon>
        <taxon>Bacilli</taxon>
        <taxon>Bacillales</taxon>
        <taxon>Staphylococcaceae</taxon>
        <taxon>Staphylococcus</taxon>
    </lineage>
</organism>
<dbReference type="PANTHER" id="PTHR37825:SF1">
    <property type="entry name" value="TRNA(MET) CYTIDINE ACETATE LIGASE"/>
    <property type="match status" value="1"/>
</dbReference>
<evidence type="ECO:0000256" key="4">
    <source>
        <dbReference type="HAMAP-Rule" id="MF_01539"/>
    </source>
</evidence>
<dbReference type="GO" id="GO:0005737">
    <property type="term" value="C:cytoplasm"/>
    <property type="evidence" value="ECO:0007669"/>
    <property type="project" value="UniProtKB-SubCell"/>
</dbReference>
<dbReference type="Pfam" id="PF05636">
    <property type="entry name" value="HIGH_NTase1"/>
    <property type="match status" value="1"/>
</dbReference>
<feature type="binding site" evidence="4">
    <location>
        <begin position="9"/>
        <end position="22"/>
    </location>
    <ligand>
        <name>ATP</name>
        <dbReference type="ChEBI" id="CHEBI:30616"/>
    </ligand>
</feature>
<comment type="catalytic activity">
    <reaction evidence="4">
        <text>cytidine(34) in elongator tRNA(Met) + acetate + ATP = N(4)-acetylcytidine(34) in elongator tRNA(Met) + AMP + diphosphate</text>
        <dbReference type="Rhea" id="RHEA:58144"/>
        <dbReference type="Rhea" id="RHEA-COMP:10693"/>
        <dbReference type="Rhea" id="RHEA-COMP:10694"/>
        <dbReference type="ChEBI" id="CHEBI:30089"/>
        <dbReference type="ChEBI" id="CHEBI:30616"/>
        <dbReference type="ChEBI" id="CHEBI:33019"/>
        <dbReference type="ChEBI" id="CHEBI:74900"/>
        <dbReference type="ChEBI" id="CHEBI:82748"/>
        <dbReference type="ChEBI" id="CHEBI:456215"/>
    </reaction>
</comment>
<keyword evidence="3 4" id="KW-0819">tRNA processing</keyword>
<keyword evidence="8" id="KW-1185">Reference proteome</keyword>
<evidence type="ECO:0000313" key="7">
    <source>
        <dbReference type="Proteomes" id="UP000243706"/>
    </source>
</evidence>
<accession>A0A240C1A6</accession>
<dbReference type="HAMAP" id="MF_01539">
    <property type="entry name" value="TmcAL"/>
    <property type="match status" value="1"/>
</dbReference>
<comment type="caution">
    <text evidence="4">Lacks conserved residue(s) required for the propagation of feature annotation.</text>
</comment>
<evidence type="ECO:0000313" key="5">
    <source>
        <dbReference type="EMBL" id="GGA81441.1"/>
    </source>
</evidence>
<reference evidence="8" key="3">
    <citation type="journal article" date="2019" name="Int. J. Syst. Evol. Microbiol.">
        <title>The Global Catalogue of Microorganisms (GCM) 10K type strain sequencing project: providing services to taxonomists for standard genome sequencing and annotation.</title>
        <authorList>
            <consortium name="The Broad Institute Genomics Platform"/>
            <consortium name="The Broad Institute Genome Sequencing Center for Infectious Disease"/>
            <person name="Wu L."/>
            <person name="Ma J."/>
        </authorList>
    </citation>
    <scope>NUCLEOTIDE SEQUENCE [LARGE SCALE GENOMIC DNA]</scope>
    <source>
        <strain evidence="8">CCM 4175</strain>
    </source>
</reference>
<evidence type="ECO:0000256" key="2">
    <source>
        <dbReference type="ARBA" id="ARBA00022598"/>
    </source>
</evidence>
<dbReference type="GO" id="GO:0016879">
    <property type="term" value="F:ligase activity, forming carbon-nitrogen bonds"/>
    <property type="evidence" value="ECO:0007669"/>
    <property type="project" value="UniProtKB-UniRule"/>
</dbReference>
<dbReference type="InterPro" id="IPR014729">
    <property type="entry name" value="Rossmann-like_a/b/a_fold"/>
</dbReference>
<sequence>MQMKSVALITEYNPFHNGHLYHAQTAKKMTQADITIAIMSGHFVMRGMPAMFNKFQRARMALAGVDLVIELPLIGALSSSDYFAKMGVLMAEYLSADALCFGSEDGNIDHLQQAATQLLSFENTATYHQAIKEGKTYARIVAESLENNIMREPNNILGIAYLKQLQILNSSITPYTIQRQHTQHHQQNINHETFASGSAIRESLIKGSTTWHDMVPEVNHHLFNMPFYDQQRLFDFLKLTISQHDARSLSRIYTMSEGFEHRLIKCIQSATSYDNLMQQLKTKRYTYTHIQRVLMNVLLNIVKDDVTHTIDAARVLAMSAQGQAYLKWLKQNAPDRQIITNINQSNVSFFTNEIKATNIYNVLTGQTQTDFNTPVFIDNYNKV</sequence>
<dbReference type="GO" id="GO:0006400">
    <property type="term" value="P:tRNA modification"/>
    <property type="evidence" value="ECO:0007669"/>
    <property type="project" value="UniProtKB-UniRule"/>
</dbReference>
<dbReference type="InterPro" id="IPR008513">
    <property type="entry name" value="tRNA(Met)_cyd_acetate_ligase"/>
</dbReference>
<feature type="binding site" evidence="4">
    <location>
        <position position="179"/>
    </location>
    <ligand>
        <name>ATP</name>
        <dbReference type="ChEBI" id="CHEBI:30616"/>
    </ligand>
</feature>
<comment type="similarity">
    <text evidence="4">Belongs to the TmcAL family.</text>
</comment>
<feature type="binding site" evidence="4">
    <location>
        <position position="154"/>
    </location>
    <ligand>
        <name>ATP</name>
        <dbReference type="ChEBI" id="CHEBI:30616"/>
    </ligand>
</feature>
<dbReference type="GO" id="GO:0000049">
    <property type="term" value="F:tRNA binding"/>
    <property type="evidence" value="ECO:0007669"/>
    <property type="project" value="UniProtKB-KW"/>
</dbReference>
<evidence type="ECO:0000256" key="3">
    <source>
        <dbReference type="ARBA" id="ARBA00022694"/>
    </source>
</evidence>
<comment type="subcellular location">
    <subcellularLocation>
        <location evidence="4">Cytoplasm</location>
    </subcellularLocation>
</comment>
<keyword evidence="4" id="KW-0067">ATP-binding</keyword>
<proteinExistence type="inferred from homology"/>
<keyword evidence="4" id="KW-0963">Cytoplasm</keyword>
<reference evidence="5" key="4">
    <citation type="submission" date="2024-05" db="EMBL/GenBank/DDBJ databases">
        <authorList>
            <person name="Sun Q."/>
            <person name="Sedlacek I."/>
        </authorList>
    </citation>
    <scope>NUCLEOTIDE SEQUENCE</scope>
    <source>
        <strain evidence="5">CCM 4175</strain>
    </source>
</reference>
<reference evidence="6 7" key="2">
    <citation type="submission" date="2017-06" db="EMBL/GenBank/DDBJ databases">
        <authorList>
            <consortium name="Pathogen Informatics"/>
        </authorList>
    </citation>
    <scope>NUCLEOTIDE SEQUENCE [LARGE SCALE GENOMIC DNA]</scope>
    <source>
        <strain evidence="6 7">NCTC13833</strain>
    </source>
</reference>
<dbReference type="SUPFAM" id="SSF52374">
    <property type="entry name" value="Nucleotidylyl transferase"/>
    <property type="match status" value="1"/>
</dbReference>
<comment type="function">
    <text evidence="4">Catalyzes the formation of N(4)-acetylcytidine (ac(4)C) at the wobble position of elongator tRNA(Met), using acetate and ATP as substrates. First activates an acetate ion to form acetyladenylate (Ac-AMP) and then transfers the acetyl group to tRNA to form ac(4)C34.</text>
</comment>
<dbReference type="NCBIfam" id="NF010191">
    <property type="entry name" value="PRK13670.1"/>
    <property type="match status" value="1"/>
</dbReference>
<dbReference type="Proteomes" id="UP000243706">
    <property type="component" value="Chromosome 1"/>
</dbReference>
<reference evidence="5" key="1">
    <citation type="journal article" date="2014" name="Int. J. Syst. Evol. Microbiol.">
        <title>Complete genome of a new Firmicutes species belonging to the dominant human colonic microbiota ('Ruminococcus bicirculans') reveals two chromosomes and a selective capacity to utilize plant glucans.</title>
        <authorList>
            <consortium name="NISC Comparative Sequencing Program"/>
            <person name="Wegmann U."/>
            <person name="Louis P."/>
            <person name="Goesmann A."/>
            <person name="Henrissat B."/>
            <person name="Duncan S.H."/>
            <person name="Flint H.J."/>
        </authorList>
    </citation>
    <scope>NUCLEOTIDE SEQUENCE</scope>
    <source>
        <strain evidence="5">CCM 4175</strain>
    </source>
</reference>
<keyword evidence="2 4" id="KW-0436">Ligase</keyword>
<protein>
    <recommendedName>
        <fullName evidence="4">tRNA(Met) cytidine acetate ligase</fullName>
        <ecNumber evidence="4">6.3.4.-</ecNumber>
    </recommendedName>
</protein>
<dbReference type="EC" id="6.3.4.-" evidence="4"/>
<dbReference type="GO" id="GO:0005524">
    <property type="term" value="F:ATP binding"/>
    <property type="evidence" value="ECO:0007669"/>
    <property type="project" value="UniProtKB-KW"/>
</dbReference>
<name>A0A240C1A6_9STAP</name>
<feature type="binding site" evidence="4">
    <location>
        <position position="102"/>
    </location>
    <ligand>
        <name>ATP</name>
        <dbReference type="ChEBI" id="CHEBI:30616"/>
    </ligand>
</feature>
<evidence type="ECO:0000313" key="8">
    <source>
        <dbReference type="Proteomes" id="UP000652995"/>
    </source>
</evidence>
<dbReference type="Proteomes" id="UP000652995">
    <property type="component" value="Unassembled WGS sequence"/>
</dbReference>
<evidence type="ECO:0000313" key="6">
    <source>
        <dbReference type="EMBL" id="SNW01529.1"/>
    </source>
</evidence>
<evidence type="ECO:0000256" key="1">
    <source>
        <dbReference type="ARBA" id="ARBA00022555"/>
    </source>
</evidence>
<dbReference type="EMBL" id="BMCB01000001">
    <property type="protein sequence ID" value="GGA81441.1"/>
    <property type="molecule type" value="Genomic_DNA"/>
</dbReference>
<keyword evidence="4" id="KW-0547">Nucleotide-binding</keyword>
<dbReference type="AlphaFoldDB" id="A0A240C1A6"/>
<dbReference type="EMBL" id="LT906464">
    <property type="protein sequence ID" value="SNW01529.1"/>
    <property type="molecule type" value="Genomic_DNA"/>
</dbReference>
<gene>
    <name evidence="4" type="primary">tmcAL</name>
    <name evidence="5" type="ORF">GCM10007183_02020</name>
    <name evidence="6" type="ORF">SAMEA4412661_00747</name>
</gene>
<dbReference type="PANTHER" id="PTHR37825">
    <property type="entry name" value="TRNA(MET) CYTIDINE ACETATE LIGASE"/>
    <property type="match status" value="1"/>
</dbReference>
<keyword evidence="1 4" id="KW-0820">tRNA-binding</keyword>
<dbReference type="Gene3D" id="3.40.50.620">
    <property type="entry name" value="HUPs"/>
    <property type="match status" value="1"/>
</dbReference>
<keyword evidence="4" id="KW-0694">RNA-binding</keyword>